<dbReference type="Gene3D" id="3.40.50.2000">
    <property type="entry name" value="Glycogen Phosphorylase B"/>
    <property type="match status" value="2"/>
</dbReference>
<comment type="function">
    <text evidence="1">Condensation of UDP-2,3-diacylglucosamine and 2,3-diacylglucosamine-1-phosphate to form lipid A disaccharide, a precursor of lipid A, a phosphorylated glycolipid that anchors the lipopolysaccharide to the outer membrane of the cell.</text>
</comment>
<organism evidence="11 12">
    <name type="scientific">Schwartzia succinivorans DSM 10502</name>
    <dbReference type="NCBI Taxonomy" id="1123243"/>
    <lineage>
        <taxon>Bacteria</taxon>
        <taxon>Bacillati</taxon>
        <taxon>Bacillota</taxon>
        <taxon>Negativicutes</taxon>
        <taxon>Selenomonadales</taxon>
        <taxon>Selenomonadaceae</taxon>
        <taxon>Schwartzia</taxon>
    </lineage>
</organism>
<dbReference type="EMBL" id="FQUG01000002">
    <property type="protein sequence ID" value="SHE30193.1"/>
    <property type="molecule type" value="Genomic_DNA"/>
</dbReference>
<dbReference type="RefSeq" id="WP_072934227.1">
    <property type="nucleotide sequence ID" value="NZ_FQUG01000002.1"/>
</dbReference>
<keyword evidence="5" id="KW-0441">Lipid A biosynthesis</keyword>
<evidence type="ECO:0000256" key="10">
    <source>
        <dbReference type="NCBIfam" id="TIGR00215"/>
    </source>
</evidence>
<dbReference type="NCBIfam" id="TIGR00215">
    <property type="entry name" value="lpxB"/>
    <property type="match status" value="1"/>
</dbReference>
<evidence type="ECO:0000256" key="4">
    <source>
        <dbReference type="ARBA" id="ARBA00022516"/>
    </source>
</evidence>
<evidence type="ECO:0000256" key="8">
    <source>
        <dbReference type="ARBA" id="ARBA00023098"/>
    </source>
</evidence>
<dbReference type="GO" id="GO:0008915">
    <property type="term" value="F:lipid-A-disaccharide synthase activity"/>
    <property type="evidence" value="ECO:0007669"/>
    <property type="project" value="UniProtKB-UniRule"/>
</dbReference>
<evidence type="ECO:0000256" key="9">
    <source>
        <dbReference type="ARBA" id="ARBA00048975"/>
    </source>
</evidence>
<gene>
    <name evidence="11" type="ORF">SAMN02745190_00094</name>
</gene>
<dbReference type="InterPro" id="IPR003835">
    <property type="entry name" value="Glyco_trans_19"/>
</dbReference>
<keyword evidence="12" id="KW-1185">Reference proteome</keyword>
<dbReference type="Proteomes" id="UP000184404">
    <property type="component" value="Unassembled WGS sequence"/>
</dbReference>
<evidence type="ECO:0000256" key="5">
    <source>
        <dbReference type="ARBA" id="ARBA00022556"/>
    </source>
</evidence>
<keyword evidence="7" id="KW-0808">Transferase</keyword>
<evidence type="ECO:0000256" key="2">
    <source>
        <dbReference type="ARBA" id="ARBA00012687"/>
    </source>
</evidence>
<evidence type="ECO:0000256" key="6">
    <source>
        <dbReference type="ARBA" id="ARBA00022676"/>
    </source>
</evidence>
<dbReference type="GO" id="GO:0005543">
    <property type="term" value="F:phospholipid binding"/>
    <property type="evidence" value="ECO:0007669"/>
    <property type="project" value="TreeGrafter"/>
</dbReference>
<dbReference type="AlphaFoldDB" id="A0A1M4SD78"/>
<dbReference type="GO" id="GO:0009245">
    <property type="term" value="P:lipid A biosynthetic process"/>
    <property type="evidence" value="ECO:0007669"/>
    <property type="project" value="UniProtKB-UniRule"/>
</dbReference>
<keyword evidence="4" id="KW-0444">Lipid biosynthesis</keyword>
<evidence type="ECO:0000313" key="11">
    <source>
        <dbReference type="EMBL" id="SHE30193.1"/>
    </source>
</evidence>
<name>A0A1M4SD78_9FIRM</name>
<dbReference type="EC" id="2.4.1.182" evidence="2 10"/>
<dbReference type="PANTHER" id="PTHR30372">
    <property type="entry name" value="LIPID-A-DISACCHARIDE SYNTHASE"/>
    <property type="match status" value="1"/>
</dbReference>
<dbReference type="OrthoDB" id="9801642at2"/>
<sequence>MKIMLSAGEVSGDLHGASIAAAIHELSPETELIGFGGKQMQAAGVRLNADMADYSVMGVWEVILNLRRIMRLLNHLTNVMKEERPDLLVLIDYPDFNWRLAKRAKELGIPVFSYIPPSAWAWRKGRAKSCAALADEFAAIFPFETKVYEDAGANISFVGNPLVDKVRPSMSDEEAKAYFGIKADEYPVLLMPGSRRQEIELLFPAMLEAAKRIKEVKKDTVFYLPVAQSMAQEDMEKMAEKAGVDIRFTHDHTYDLMAQAEFSLATSGTVVLEAALMGLPCIVLYRLSPVSYFFGKLLVHVRFFSLPNILLGEEIQPELLQDEVNPERILKEARRFWEESSYAEGVRKKLREACDRLGPPNAAKRVAERILAAAVRLGADKQTFGGSV</sequence>
<dbReference type="STRING" id="1123243.SAMN02745190_00094"/>
<dbReference type="GO" id="GO:0016020">
    <property type="term" value="C:membrane"/>
    <property type="evidence" value="ECO:0007669"/>
    <property type="project" value="GOC"/>
</dbReference>
<dbReference type="Pfam" id="PF02684">
    <property type="entry name" value="LpxB"/>
    <property type="match status" value="1"/>
</dbReference>
<dbReference type="SUPFAM" id="SSF53756">
    <property type="entry name" value="UDP-Glycosyltransferase/glycogen phosphorylase"/>
    <property type="match status" value="1"/>
</dbReference>
<evidence type="ECO:0000256" key="3">
    <source>
        <dbReference type="ARBA" id="ARBA00020902"/>
    </source>
</evidence>
<reference evidence="11 12" key="1">
    <citation type="submission" date="2016-11" db="EMBL/GenBank/DDBJ databases">
        <authorList>
            <person name="Jaros S."/>
            <person name="Januszkiewicz K."/>
            <person name="Wedrychowicz H."/>
        </authorList>
    </citation>
    <scope>NUCLEOTIDE SEQUENCE [LARGE SCALE GENOMIC DNA]</scope>
    <source>
        <strain evidence="11 12">DSM 10502</strain>
    </source>
</reference>
<keyword evidence="8" id="KW-0443">Lipid metabolism</keyword>
<evidence type="ECO:0000256" key="7">
    <source>
        <dbReference type="ARBA" id="ARBA00022679"/>
    </source>
</evidence>
<proteinExistence type="predicted"/>
<protein>
    <recommendedName>
        <fullName evidence="3 10">Lipid-A-disaccharide synthase</fullName>
        <ecNumber evidence="2 10">2.4.1.182</ecNumber>
    </recommendedName>
</protein>
<comment type="catalytic activity">
    <reaction evidence="9">
        <text>a lipid X + a UDP-2-N,3-O-bis[(3R)-3-hydroxyacyl]-alpha-D-glucosamine = a lipid A disaccharide + UDP + H(+)</text>
        <dbReference type="Rhea" id="RHEA:67828"/>
        <dbReference type="ChEBI" id="CHEBI:15378"/>
        <dbReference type="ChEBI" id="CHEBI:58223"/>
        <dbReference type="ChEBI" id="CHEBI:137748"/>
        <dbReference type="ChEBI" id="CHEBI:176338"/>
        <dbReference type="ChEBI" id="CHEBI:176343"/>
        <dbReference type="EC" id="2.4.1.182"/>
    </reaction>
</comment>
<keyword evidence="6" id="KW-0328">Glycosyltransferase</keyword>
<evidence type="ECO:0000256" key="1">
    <source>
        <dbReference type="ARBA" id="ARBA00002056"/>
    </source>
</evidence>
<evidence type="ECO:0000313" key="12">
    <source>
        <dbReference type="Proteomes" id="UP000184404"/>
    </source>
</evidence>
<dbReference type="PANTHER" id="PTHR30372:SF4">
    <property type="entry name" value="LIPID-A-DISACCHARIDE SYNTHASE, MITOCHONDRIAL-RELATED"/>
    <property type="match status" value="1"/>
</dbReference>
<accession>A0A1M4SD78</accession>